<dbReference type="Proteomes" id="UP001056756">
    <property type="component" value="Chromosome"/>
</dbReference>
<dbReference type="Pfam" id="PF21360">
    <property type="entry name" value="PylC-like_N"/>
    <property type="match status" value="1"/>
</dbReference>
<feature type="domain" description="Carbamoyl phosphate synthase ATP-binding" evidence="1">
    <location>
        <begin position="243"/>
        <end position="250"/>
    </location>
</feature>
<gene>
    <name evidence="2" type="ORF">NAG76_07715</name>
</gene>
<dbReference type="Gene3D" id="3.40.50.20">
    <property type="match status" value="1"/>
</dbReference>
<sequence length="300" mass="34128">MRVLVEASGSLTSGYLIRSIQEAGFNVVASDITEDCFGKYLSDDFIKMPKIAEESSWEKTLDLVFKNNIQVVLPSLDETLQEWAKSKEMLLQNNIHVIISDSNTVEIFIDKWKTFLFFEKYGIPTPETSLESKYPVIKPRRGRGSAGIFIAKDNEDVNMDGNISQQLIRGTEYTVDVFCDFNNKPVYIVPRKRINVKEGKSTCGIAVKHSEIEKYVRIICSSIPFIGPINIQCFEEENGDLKFIEINPRIAGGMALGFAATENWISLMSSNLIHYEPINPVEVKYGLKMMRYYNEVFTLE</sequence>
<proteinExistence type="predicted"/>
<evidence type="ECO:0000313" key="2">
    <source>
        <dbReference type="EMBL" id="URN96106.1"/>
    </source>
</evidence>
<protein>
    <submittedName>
        <fullName evidence="2">ATP-grasp domain-containing protein</fullName>
    </submittedName>
</protein>
<dbReference type="Pfam" id="PF02655">
    <property type="entry name" value="ATP-grasp_3"/>
    <property type="match status" value="1"/>
</dbReference>
<dbReference type="InterPro" id="IPR013815">
    <property type="entry name" value="ATP_grasp_subdomain_1"/>
</dbReference>
<dbReference type="InterPro" id="IPR048764">
    <property type="entry name" value="PylC_N"/>
</dbReference>
<dbReference type="SUPFAM" id="SSF56059">
    <property type="entry name" value="Glutathione synthetase ATP-binding domain-like"/>
    <property type="match status" value="1"/>
</dbReference>
<dbReference type="EMBL" id="CP097899">
    <property type="protein sequence ID" value="URN96106.1"/>
    <property type="molecule type" value="Genomic_DNA"/>
</dbReference>
<reference evidence="2" key="1">
    <citation type="submission" date="2022-05" db="EMBL/GenBank/DDBJ databases">
        <title>Novel bacterial taxa in a minimal lignocellulolytic consortium and its capacity to transform plastics disclosed by genome-resolved metagenomics.</title>
        <authorList>
            <person name="Rodriguez C.A.D."/>
            <person name="Diaz-Garcia L."/>
            <person name="Herrera K."/>
            <person name="Tarazona N.A."/>
            <person name="Sproer C."/>
            <person name="Overmann J."/>
            <person name="Jimenez D.J."/>
        </authorList>
    </citation>
    <scope>NUCLEOTIDE SEQUENCE</scope>
    <source>
        <strain evidence="2">MAG5</strain>
    </source>
</reference>
<evidence type="ECO:0000259" key="1">
    <source>
        <dbReference type="PROSITE" id="PS00867"/>
    </source>
</evidence>
<dbReference type="InterPro" id="IPR003806">
    <property type="entry name" value="ATP-grasp_PylC-type"/>
</dbReference>
<dbReference type="InterPro" id="IPR005479">
    <property type="entry name" value="CPAse_ATP-bd"/>
</dbReference>
<dbReference type="AlphaFoldDB" id="A0A9J6ZIT3"/>
<dbReference type="KEGG" id="plig:NAG76_07715"/>
<accession>A0A9J6ZIT3</accession>
<dbReference type="GO" id="GO:0046872">
    <property type="term" value="F:metal ion binding"/>
    <property type="evidence" value="ECO:0007669"/>
    <property type="project" value="InterPro"/>
</dbReference>
<dbReference type="Gene3D" id="3.30.1490.20">
    <property type="entry name" value="ATP-grasp fold, A domain"/>
    <property type="match status" value="1"/>
</dbReference>
<dbReference type="GO" id="GO:0005524">
    <property type="term" value="F:ATP binding"/>
    <property type="evidence" value="ECO:0007669"/>
    <property type="project" value="InterPro"/>
</dbReference>
<name>A0A9J6ZIT3_9BACL</name>
<dbReference type="Gene3D" id="3.30.470.20">
    <property type="entry name" value="ATP-grasp fold, B domain"/>
    <property type="match status" value="1"/>
</dbReference>
<organism evidence="2 3">
    <name type="scientific">Candidatus Pristimantibacillus lignocellulolyticus</name>
    <dbReference type="NCBI Taxonomy" id="2994561"/>
    <lineage>
        <taxon>Bacteria</taxon>
        <taxon>Bacillati</taxon>
        <taxon>Bacillota</taxon>
        <taxon>Bacilli</taxon>
        <taxon>Bacillales</taxon>
        <taxon>Paenibacillaceae</taxon>
        <taxon>Candidatus Pristimantibacillus</taxon>
    </lineage>
</organism>
<dbReference type="PROSITE" id="PS00867">
    <property type="entry name" value="CPSASE_2"/>
    <property type="match status" value="1"/>
</dbReference>
<evidence type="ECO:0000313" key="3">
    <source>
        <dbReference type="Proteomes" id="UP001056756"/>
    </source>
</evidence>